<name>A0A3P7LJ82_DIBLA</name>
<evidence type="ECO:0000256" key="2">
    <source>
        <dbReference type="SAM" id="MobiDB-lite"/>
    </source>
</evidence>
<dbReference type="Proteomes" id="UP000281553">
    <property type="component" value="Unassembled WGS sequence"/>
</dbReference>
<evidence type="ECO:0008006" key="5">
    <source>
        <dbReference type="Google" id="ProtNLM"/>
    </source>
</evidence>
<dbReference type="GO" id="GO:0005789">
    <property type="term" value="C:endoplasmic reticulum membrane"/>
    <property type="evidence" value="ECO:0007669"/>
    <property type="project" value="UniProtKB-SubCell"/>
</dbReference>
<dbReference type="OrthoDB" id="26740at2759"/>
<dbReference type="PANTHER" id="PTHR13466">
    <property type="entry name" value="TEX2 PROTEIN-RELATED"/>
    <property type="match status" value="1"/>
</dbReference>
<feature type="compositionally biased region" description="Low complexity" evidence="2">
    <location>
        <begin position="145"/>
        <end position="158"/>
    </location>
</feature>
<sequence>MFELPYFINELTVSSIDLGTELPVIRRAGRPFLDNHGLWIEAEIIYAGGFTVCLETKVNLMKLRDRSGKTNGTPDNQDQPESATSSANTSSGTGPSFAPHSSRLAAFASDEEDSADSSTDTDADVSTLGGAFNGEGARTPFTNTSDGSNAASSISAGSPEARDEQNDSCVTCFSLISLLSFP</sequence>
<dbReference type="GO" id="GO:0008289">
    <property type="term" value="F:lipid binding"/>
    <property type="evidence" value="ECO:0007669"/>
    <property type="project" value="TreeGrafter"/>
</dbReference>
<keyword evidence="4" id="KW-1185">Reference proteome</keyword>
<reference evidence="3 4" key="1">
    <citation type="submission" date="2018-11" db="EMBL/GenBank/DDBJ databases">
        <authorList>
            <consortium name="Pathogen Informatics"/>
        </authorList>
    </citation>
    <scope>NUCLEOTIDE SEQUENCE [LARGE SCALE GENOMIC DNA]</scope>
</reference>
<feature type="region of interest" description="Disordered" evidence="2">
    <location>
        <begin position="65"/>
        <end position="165"/>
    </location>
</feature>
<evidence type="ECO:0000313" key="3">
    <source>
        <dbReference type="EMBL" id="VDN10793.1"/>
    </source>
</evidence>
<evidence type="ECO:0000256" key="1">
    <source>
        <dbReference type="ARBA" id="ARBA00004586"/>
    </source>
</evidence>
<proteinExistence type="predicted"/>
<accession>A0A3P7LJ82</accession>
<comment type="subcellular location">
    <subcellularLocation>
        <location evidence="1">Endoplasmic reticulum membrane</location>
    </subcellularLocation>
</comment>
<protein>
    <recommendedName>
        <fullName evidence="5">SMP-LTD domain-containing protein</fullName>
    </recommendedName>
</protein>
<feature type="compositionally biased region" description="Polar residues" evidence="2">
    <location>
        <begin position="69"/>
        <end position="81"/>
    </location>
</feature>
<dbReference type="EMBL" id="UYRU01049981">
    <property type="protein sequence ID" value="VDN10793.1"/>
    <property type="molecule type" value="Genomic_DNA"/>
</dbReference>
<organism evidence="3 4">
    <name type="scientific">Dibothriocephalus latus</name>
    <name type="common">Fish tapeworm</name>
    <name type="synonym">Diphyllobothrium latum</name>
    <dbReference type="NCBI Taxonomy" id="60516"/>
    <lineage>
        <taxon>Eukaryota</taxon>
        <taxon>Metazoa</taxon>
        <taxon>Spiralia</taxon>
        <taxon>Lophotrochozoa</taxon>
        <taxon>Platyhelminthes</taxon>
        <taxon>Cestoda</taxon>
        <taxon>Eucestoda</taxon>
        <taxon>Diphyllobothriidea</taxon>
        <taxon>Diphyllobothriidae</taxon>
        <taxon>Dibothriocephalus</taxon>
    </lineage>
</organism>
<evidence type="ECO:0000313" key="4">
    <source>
        <dbReference type="Proteomes" id="UP000281553"/>
    </source>
</evidence>
<dbReference type="PANTHER" id="PTHR13466:SF0">
    <property type="entry name" value="SMP-LTD DOMAIN-CONTAINING PROTEIN"/>
    <property type="match status" value="1"/>
</dbReference>
<dbReference type="AlphaFoldDB" id="A0A3P7LJ82"/>
<feature type="compositionally biased region" description="Acidic residues" evidence="2">
    <location>
        <begin position="109"/>
        <end position="123"/>
    </location>
</feature>
<feature type="compositionally biased region" description="Low complexity" evidence="2">
    <location>
        <begin position="82"/>
        <end position="96"/>
    </location>
</feature>
<gene>
    <name evidence="3" type="ORF">DILT_LOCUS6624</name>
</gene>